<feature type="non-terminal residue" evidence="1">
    <location>
        <position position="86"/>
    </location>
</feature>
<evidence type="ECO:0000313" key="1">
    <source>
        <dbReference type="EMBL" id="CEK56678.1"/>
    </source>
</evidence>
<accession>A0A0B6YKD4</accession>
<gene>
    <name evidence="1" type="primary">ORF28252</name>
</gene>
<sequence length="86" mass="9359">MLVGLTAVSEGRSMDRKDKGNALRDYACVVDLQGWKSSSMARMQEMGVQLGTACKDNHNLRNNCAINAELVVSGTILRRGVSGRMD</sequence>
<protein>
    <submittedName>
        <fullName evidence="1">Uncharacterized protein</fullName>
    </submittedName>
</protein>
<name>A0A0B6YKD4_9EUPU</name>
<dbReference type="EMBL" id="HACG01009813">
    <property type="protein sequence ID" value="CEK56678.1"/>
    <property type="molecule type" value="Transcribed_RNA"/>
</dbReference>
<organism evidence="1">
    <name type="scientific">Arion vulgaris</name>
    <dbReference type="NCBI Taxonomy" id="1028688"/>
    <lineage>
        <taxon>Eukaryota</taxon>
        <taxon>Metazoa</taxon>
        <taxon>Spiralia</taxon>
        <taxon>Lophotrochozoa</taxon>
        <taxon>Mollusca</taxon>
        <taxon>Gastropoda</taxon>
        <taxon>Heterobranchia</taxon>
        <taxon>Euthyneura</taxon>
        <taxon>Panpulmonata</taxon>
        <taxon>Eupulmonata</taxon>
        <taxon>Stylommatophora</taxon>
        <taxon>Helicina</taxon>
        <taxon>Arionoidea</taxon>
        <taxon>Arionidae</taxon>
        <taxon>Arion</taxon>
    </lineage>
</organism>
<dbReference type="AlphaFoldDB" id="A0A0B6YKD4"/>
<reference evidence="1" key="1">
    <citation type="submission" date="2014-12" db="EMBL/GenBank/DDBJ databases">
        <title>Insight into the proteome of Arion vulgaris.</title>
        <authorList>
            <person name="Aradska J."/>
            <person name="Bulat T."/>
            <person name="Smidak R."/>
            <person name="Sarate P."/>
            <person name="Gangsoo J."/>
            <person name="Sialana F."/>
            <person name="Bilban M."/>
            <person name="Lubec G."/>
        </authorList>
    </citation>
    <scope>NUCLEOTIDE SEQUENCE</scope>
    <source>
        <tissue evidence="1">Skin</tissue>
    </source>
</reference>
<proteinExistence type="predicted"/>